<keyword evidence="1" id="KW-0472">Membrane</keyword>
<comment type="caution">
    <text evidence="2">The sequence shown here is derived from an EMBL/GenBank/DDBJ whole genome shotgun (WGS) entry which is preliminary data.</text>
</comment>
<dbReference type="Proteomes" id="UP001276854">
    <property type="component" value="Unassembled WGS sequence"/>
</dbReference>
<proteinExistence type="predicted"/>
<accession>A0ABU4GRJ7</accession>
<name>A0ABU4GRJ7_9CLOT</name>
<organism evidence="2 3">
    <name type="scientific">Clostridium boliviensis</name>
    <dbReference type="NCBI Taxonomy" id="318465"/>
    <lineage>
        <taxon>Bacteria</taxon>
        <taxon>Bacillati</taxon>
        <taxon>Bacillota</taxon>
        <taxon>Clostridia</taxon>
        <taxon>Eubacteriales</taxon>
        <taxon>Clostridiaceae</taxon>
        <taxon>Clostridium</taxon>
    </lineage>
</organism>
<dbReference type="EMBL" id="JAWONS010000324">
    <property type="protein sequence ID" value="MDW2800260.1"/>
    <property type="molecule type" value="Genomic_DNA"/>
</dbReference>
<dbReference type="RefSeq" id="WP_318066440.1">
    <property type="nucleotide sequence ID" value="NZ_JAWONS010000324.1"/>
</dbReference>
<sequence length="385" mass="42357">MNLLKKNSARPESYRKKRIPPVWAAAAAAAVILIAAAGWHYIPVYYARFYLGRSALQTQGILKELWGSEKGSGDAYEDSFKLVADEVLVNGKPVLVLPGGLGISLTKQRDLKNTFAQGKFDVYFLGAVREGAQYWADANQVVIRVPQISAASVKTTQSDVKDQLGVSPLPQQTENSGNKFGLLTDHIRAMIKKSRVEFTGRDKNGVTIRAIVPADQFDSVLNETGALFEEGPGEELKSWAKFLEERKTVGDTQEILISIRKDLSISQVIIPDLAYAGFQRVENQGVFLSGHVNGPDREINFDTTVYFGNGSKEKRTLQIKELNIGYNKKDLNLKLKLSGGYEGGRISAGALDHEKLSTQGETTVSLSELKGKFLEMINFLGIEAK</sequence>
<feature type="transmembrane region" description="Helical" evidence="1">
    <location>
        <begin position="21"/>
        <end position="42"/>
    </location>
</feature>
<protein>
    <submittedName>
        <fullName evidence="2">Uncharacterized protein</fullName>
    </submittedName>
</protein>
<keyword evidence="1" id="KW-0812">Transmembrane</keyword>
<evidence type="ECO:0000313" key="3">
    <source>
        <dbReference type="Proteomes" id="UP001276854"/>
    </source>
</evidence>
<evidence type="ECO:0000313" key="2">
    <source>
        <dbReference type="EMBL" id="MDW2800260.1"/>
    </source>
</evidence>
<gene>
    <name evidence="2" type="ORF">RZO55_22060</name>
</gene>
<keyword evidence="1" id="KW-1133">Transmembrane helix</keyword>
<keyword evidence="3" id="KW-1185">Reference proteome</keyword>
<evidence type="ECO:0000256" key="1">
    <source>
        <dbReference type="SAM" id="Phobius"/>
    </source>
</evidence>
<reference evidence="2 3" key="1">
    <citation type="submission" date="2023-10" db="EMBL/GenBank/DDBJ databases">
        <title>A novel Glycoside Hydrolase 43-Like Enzyme from Clostrdium boliviensis is an Endo-xylanase, and a Candidate for Xylooligosaccharides Production from Different Xylan Substrates.</title>
        <authorList>
            <person name="Alvarez M.T."/>
            <person name="Rocabado-Villegas L.R."/>
            <person name="Salas-Veizaga D.M."/>
            <person name="Linares-Pasten J.A."/>
            <person name="Gudmundsdottir E.E."/>
            <person name="Hreggvidsson G.O."/>
            <person name="Adlercreutz P."/>
            <person name="Nordberg Karlsson E."/>
        </authorList>
    </citation>
    <scope>NUCLEOTIDE SEQUENCE [LARGE SCALE GENOMIC DNA]</scope>
    <source>
        <strain evidence="2 3">E-1</strain>
    </source>
</reference>